<gene>
    <name evidence="1" type="ORF">BDZ85DRAFT_40684</name>
</gene>
<accession>A0A6A6G2I2</accession>
<evidence type="ECO:0000313" key="2">
    <source>
        <dbReference type="Proteomes" id="UP000799538"/>
    </source>
</evidence>
<protein>
    <submittedName>
        <fullName evidence="1">Uncharacterized protein</fullName>
    </submittedName>
</protein>
<keyword evidence="2" id="KW-1185">Reference proteome</keyword>
<dbReference type="Proteomes" id="UP000799538">
    <property type="component" value="Unassembled WGS sequence"/>
</dbReference>
<dbReference type="EMBL" id="ML992515">
    <property type="protein sequence ID" value="KAF2219738.1"/>
    <property type="molecule type" value="Genomic_DNA"/>
</dbReference>
<dbReference type="OrthoDB" id="3650564at2759"/>
<organism evidence="1 2">
    <name type="scientific">Elsinoe ampelina</name>
    <dbReference type="NCBI Taxonomy" id="302913"/>
    <lineage>
        <taxon>Eukaryota</taxon>
        <taxon>Fungi</taxon>
        <taxon>Dikarya</taxon>
        <taxon>Ascomycota</taxon>
        <taxon>Pezizomycotina</taxon>
        <taxon>Dothideomycetes</taxon>
        <taxon>Dothideomycetidae</taxon>
        <taxon>Myriangiales</taxon>
        <taxon>Elsinoaceae</taxon>
        <taxon>Elsinoe</taxon>
    </lineage>
</organism>
<dbReference type="PANTHER" id="PTHR38790">
    <property type="entry name" value="2EXR DOMAIN-CONTAINING PROTEIN-RELATED"/>
    <property type="match status" value="1"/>
</dbReference>
<sequence>MDVAAKQNYRSSTKKRIVNHLAFVSFTGIAFHQQGTNIDPVMKRLRSGESYGNCKKTKTTVSSLPASTLDTPMGRSAVQTSKIFDIPPELRNQIWEYVYQKETITIVLYRNRPKQITEPTKRHLASMSLTCVLFSRETSSFFHRNITLSFRYSKTLRSFSKGISESLRQILTRLEVQEEWTRHHTDPYPTDRWVALGTVLGSFPNLEMVVIDMFGEMEFEYPRISDSVALVEALDQTRSAMDAKRALEAQLAGGRYQHPVTPSSMVVITPRPWNHFRNTPVPQADRDMWHRNEDAKHDFTIIFGADDKPVQADKRRQS</sequence>
<proteinExistence type="predicted"/>
<reference evidence="2" key="1">
    <citation type="journal article" date="2020" name="Stud. Mycol.">
        <title>101 Dothideomycetes genomes: A test case for predicting lifestyles and emergence of pathogens.</title>
        <authorList>
            <person name="Haridas S."/>
            <person name="Albert R."/>
            <person name="Binder M."/>
            <person name="Bloem J."/>
            <person name="LaButti K."/>
            <person name="Salamov A."/>
            <person name="Andreopoulos B."/>
            <person name="Baker S."/>
            <person name="Barry K."/>
            <person name="Bills G."/>
            <person name="Bluhm B."/>
            <person name="Cannon C."/>
            <person name="Castanera R."/>
            <person name="Culley D."/>
            <person name="Daum C."/>
            <person name="Ezra D."/>
            <person name="Gonzalez J."/>
            <person name="Henrissat B."/>
            <person name="Kuo A."/>
            <person name="Liang C."/>
            <person name="Lipzen A."/>
            <person name="Lutzoni F."/>
            <person name="Magnuson J."/>
            <person name="Mondo S."/>
            <person name="Nolan M."/>
            <person name="Ohm R."/>
            <person name="Pangilinan J."/>
            <person name="Park H.-J."/>
            <person name="Ramirez L."/>
            <person name="Alfaro M."/>
            <person name="Sun H."/>
            <person name="Tritt A."/>
            <person name="Yoshinaga Y."/>
            <person name="Zwiers L.-H."/>
            <person name="Turgeon B."/>
            <person name="Goodwin S."/>
            <person name="Spatafora J."/>
            <person name="Crous P."/>
            <person name="Grigoriev I."/>
        </authorList>
    </citation>
    <scope>NUCLEOTIDE SEQUENCE [LARGE SCALE GENOMIC DNA]</scope>
    <source>
        <strain evidence="2">CECT 20119</strain>
    </source>
</reference>
<evidence type="ECO:0000313" key="1">
    <source>
        <dbReference type="EMBL" id="KAF2219738.1"/>
    </source>
</evidence>
<dbReference type="PANTHER" id="PTHR38790:SF4">
    <property type="entry name" value="2EXR DOMAIN-CONTAINING PROTEIN"/>
    <property type="match status" value="1"/>
</dbReference>
<dbReference type="AlphaFoldDB" id="A0A6A6G2I2"/>
<name>A0A6A6G2I2_9PEZI</name>